<dbReference type="GO" id="GO:0042276">
    <property type="term" value="P:error-prone translesion synthesis"/>
    <property type="evidence" value="ECO:0007669"/>
    <property type="project" value="TreeGrafter"/>
</dbReference>
<gene>
    <name evidence="3" type="ORF">AN477_13840</name>
</gene>
<dbReference type="InterPro" id="IPR036775">
    <property type="entry name" value="DNA_pol_Y-fam_lit_finger_sf"/>
</dbReference>
<evidence type="ECO:0000313" key="4">
    <source>
        <dbReference type="Proteomes" id="UP000050482"/>
    </source>
</evidence>
<dbReference type="PROSITE" id="PS50173">
    <property type="entry name" value="UMUC"/>
    <property type="match status" value="1"/>
</dbReference>
<dbReference type="PANTHER" id="PTHR11076">
    <property type="entry name" value="DNA REPAIR POLYMERASE UMUC / TRANSFERASE FAMILY MEMBER"/>
    <property type="match status" value="1"/>
</dbReference>
<dbReference type="GO" id="GO:0003684">
    <property type="term" value="F:damaged DNA binding"/>
    <property type="evidence" value="ECO:0007669"/>
    <property type="project" value="InterPro"/>
</dbReference>
<dbReference type="InterPro" id="IPR043128">
    <property type="entry name" value="Rev_trsase/Diguanyl_cyclase"/>
</dbReference>
<dbReference type="STRING" id="471514.AN477_13840"/>
<dbReference type="GO" id="GO:0003887">
    <property type="term" value="F:DNA-directed DNA polymerase activity"/>
    <property type="evidence" value="ECO:0007669"/>
    <property type="project" value="InterPro"/>
</dbReference>
<dbReference type="PANTHER" id="PTHR11076:SF35">
    <property type="entry name" value="DNA REPAIR PROTEIN HOMOLOG YOBH"/>
    <property type="match status" value="1"/>
</dbReference>
<dbReference type="Pfam" id="PF11799">
    <property type="entry name" value="IMS_C"/>
    <property type="match status" value="1"/>
</dbReference>
<dbReference type="GO" id="GO:0009432">
    <property type="term" value="P:SOS response"/>
    <property type="evidence" value="ECO:0007669"/>
    <property type="project" value="TreeGrafter"/>
</dbReference>
<dbReference type="CDD" id="cd03586">
    <property type="entry name" value="PolY_Pol_IV_kappa"/>
    <property type="match status" value="1"/>
</dbReference>
<protein>
    <submittedName>
        <fullName evidence="3">DNA polymerase</fullName>
    </submittedName>
</protein>
<comment type="caution">
    <text evidence="3">The sequence shown here is derived from an EMBL/GenBank/DDBJ whole genome shotgun (WGS) entry which is preliminary data.</text>
</comment>
<dbReference type="PATRIC" id="fig|471514.4.peg.3455"/>
<dbReference type="InterPro" id="IPR043502">
    <property type="entry name" value="DNA/RNA_pol_sf"/>
</dbReference>
<dbReference type="SUPFAM" id="SSF56672">
    <property type="entry name" value="DNA/RNA polymerases"/>
    <property type="match status" value="1"/>
</dbReference>
<dbReference type="InterPro" id="IPR050116">
    <property type="entry name" value="DNA_polymerase-Y"/>
</dbReference>
<dbReference type="GO" id="GO:0005829">
    <property type="term" value="C:cytosol"/>
    <property type="evidence" value="ECO:0007669"/>
    <property type="project" value="TreeGrafter"/>
</dbReference>
<name>A0A0P9D0Z7_9BACL</name>
<dbReference type="Pfam" id="PF00817">
    <property type="entry name" value="IMS"/>
    <property type="match status" value="1"/>
</dbReference>
<keyword evidence="4" id="KW-1185">Reference proteome</keyword>
<evidence type="ECO:0000256" key="1">
    <source>
        <dbReference type="ARBA" id="ARBA00010945"/>
    </source>
</evidence>
<dbReference type="InterPro" id="IPR001126">
    <property type="entry name" value="UmuC"/>
</dbReference>
<dbReference type="InterPro" id="IPR017961">
    <property type="entry name" value="DNA_pol_Y-fam_little_finger"/>
</dbReference>
<accession>A0A0P9D0Z7</accession>
<dbReference type="Gene3D" id="3.30.1490.100">
    <property type="entry name" value="DNA polymerase, Y-family, little finger domain"/>
    <property type="match status" value="1"/>
</dbReference>
<organism evidence="3 4">
    <name type="scientific">Alicyclobacillus ferrooxydans</name>
    <dbReference type="NCBI Taxonomy" id="471514"/>
    <lineage>
        <taxon>Bacteria</taxon>
        <taxon>Bacillati</taxon>
        <taxon>Bacillota</taxon>
        <taxon>Bacilli</taxon>
        <taxon>Bacillales</taxon>
        <taxon>Alicyclobacillaceae</taxon>
        <taxon>Alicyclobacillus</taxon>
    </lineage>
</organism>
<evidence type="ECO:0000259" key="2">
    <source>
        <dbReference type="PROSITE" id="PS50173"/>
    </source>
</evidence>
<comment type="similarity">
    <text evidence="1">Belongs to the DNA polymerase type-Y family.</text>
</comment>
<dbReference type="SUPFAM" id="SSF100879">
    <property type="entry name" value="Lesion bypass DNA polymerase (Y-family), little finger domain"/>
    <property type="match status" value="1"/>
</dbReference>
<dbReference type="Gene3D" id="3.40.1170.60">
    <property type="match status" value="1"/>
</dbReference>
<dbReference type="OrthoDB" id="9808813at2"/>
<dbReference type="GO" id="GO:0006281">
    <property type="term" value="P:DNA repair"/>
    <property type="evidence" value="ECO:0007669"/>
    <property type="project" value="InterPro"/>
</dbReference>
<dbReference type="NCBIfam" id="NF002848">
    <property type="entry name" value="PRK03103.1"/>
    <property type="match status" value="1"/>
</dbReference>
<evidence type="ECO:0000313" key="3">
    <source>
        <dbReference type="EMBL" id="KPV43166.1"/>
    </source>
</evidence>
<dbReference type="EMBL" id="LJCO01000056">
    <property type="protein sequence ID" value="KPV43166.1"/>
    <property type="molecule type" value="Genomic_DNA"/>
</dbReference>
<feature type="domain" description="UmuC" evidence="2">
    <location>
        <begin position="6"/>
        <end position="200"/>
    </location>
</feature>
<dbReference type="Gene3D" id="1.10.150.20">
    <property type="entry name" value="5' to 3' exonuclease, C-terminal subdomain"/>
    <property type="match status" value="1"/>
</dbReference>
<dbReference type="Proteomes" id="UP000050482">
    <property type="component" value="Unassembled WGS sequence"/>
</dbReference>
<dbReference type="RefSeq" id="WP_054969760.1">
    <property type="nucleotide sequence ID" value="NZ_LJCO01000056.1"/>
</dbReference>
<reference evidence="3 4" key="1">
    <citation type="submission" date="2015-09" db="EMBL/GenBank/DDBJ databases">
        <title>Draft genome sequence of Alicyclobacillus ferrooxydans DSM 22381.</title>
        <authorList>
            <person name="Hemp J."/>
        </authorList>
    </citation>
    <scope>NUCLEOTIDE SEQUENCE [LARGE SCALE GENOMIC DNA]</scope>
    <source>
        <strain evidence="3 4">TC-34</strain>
    </source>
</reference>
<dbReference type="InterPro" id="IPR022880">
    <property type="entry name" value="DNApol_IV"/>
</dbReference>
<dbReference type="Gene3D" id="3.30.70.270">
    <property type="match status" value="1"/>
</dbReference>
<dbReference type="AlphaFoldDB" id="A0A0P9D0Z7"/>
<proteinExistence type="inferred from homology"/>
<sequence length="420" mass="47753">MTKLIYGLCDMQSFYASCEVASREEYAARRKEFDDSTDPALVVSGDPARRSGIILAATPTAKKFGVSNAMRLGEALQLNPRLIVVRPHMEFYLQVSVRIQEVMKQVFPLQEQFSVDEGFFAFPHPSELFPDPMAAARKLQQKIWDQFRIRSRIGMGPNKWIAKMSNAKAKKTPGGIVWWREEDVPSLLHPLPVEDMWGLKKRAETLRTEFKAQTIGDVARIPVGRLKARFGVWGEVISRWSHGEDISEINPNSYSVAHKGFSHRTTLPRDFYERSEVAVVILELLDEVCYRLRRAQQSGRRIGLGLTYERLTGGFWKAKTLTTHADCPEQLYPELLSLLDKHWDGYTGVRAVSVGVDMLQFSSDATQLSLFDDVPKRDELYRAVDRIHERFGETSLMRAVSLTKAGQLRDRSSKIGGHYA</sequence>